<dbReference type="EMBL" id="CYKH01000583">
    <property type="protein sequence ID" value="CUG06349.1"/>
    <property type="molecule type" value="Genomic_DNA"/>
</dbReference>
<accession>A0A0S4IT10</accession>
<evidence type="ECO:0000313" key="3">
    <source>
        <dbReference type="Proteomes" id="UP000051952"/>
    </source>
</evidence>
<dbReference type="VEuPathDB" id="TriTrypDB:BSAL_72375"/>
<dbReference type="AlphaFoldDB" id="A0A0S4IT10"/>
<sequence>MFTHSLRRIAPRLVRCDIQNAANSVTFFVADSAVSSTPQTPIAVCREWVLDNDVARRHKTGQKSTNIYDNPALLATKVGDTPPFAAATISDCGERIHFSTSSTNSHEIIIRASDVIKYLYGKRGVAPLKHLESSEQMHRTSYTDFLDAQSVANAEALVRLAKDGVILVQGCPIDNDETIRKLARAVDLEMPTLYGTTFKVVTAPSEGP</sequence>
<evidence type="ECO:0000256" key="1">
    <source>
        <dbReference type="ARBA" id="ARBA00023002"/>
    </source>
</evidence>
<feature type="non-terminal residue" evidence="2">
    <location>
        <position position="208"/>
    </location>
</feature>
<keyword evidence="3" id="KW-1185">Reference proteome</keyword>
<keyword evidence="1" id="KW-0560">Oxidoreductase</keyword>
<gene>
    <name evidence="2" type="ORF">BSAL_72375</name>
</gene>
<dbReference type="InterPro" id="IPR042098">
    <property type="entry name" value="TauD-like_sf"/>
</dbReference>
<reference evidence="3" key="1">
    <citation type="submission" date="2015-09" db="EMBL/GenBank/DDBJ databases">
        <authorList>
            <consortium name="Pathogen Informatics"/>
        </authorList>
    </citation>
    <scope>NUCLEOTIDE SEQUENCE [LARGE SCALE GENOMIC DNA]</scope>
    <source>
        <strain evidence="3">Lake Konstanz</strain>
    </source>
</reference>
<protein>
    <submittedName>
        <fullName evidence="2">Uncharacterized protein</fullName>
    </submittedName>
</protein>
<organism evidence="2 3">
    <name type="scientific">Bodo saltans</name>
    <name type="common">Flagellated protozoan</name>
    <dbReference type="NCBI Taxonomy" id="75058"/>
    <lineage>
        <taxon>Eukaryota</taxon>
        <taxon>Discoba</taxon>
        <taxon>Euglenozoa</taxon>
        <taxon>Kinetoplastea</taxon>
        <taxon>Metakinetoplastina</taxon>
        <taxon>Eubodonida</taxon>
        <taxon>Bodonidae</taxon>
        <taxon>Bodo</taxon>
    </lineage>
</organism>
<dbReference type="GO" id="GO:0016491">
    <property type="term" value="F:oxidoreductase activity"/>
    <property type="evidence" value="ECO:0007669"/>
    <property type="project" value="UniProtKB-KW"/>
</dbReference>
<proteinExistence type="predicted"/>
<dbReference type="OrthoDB" id="406634at2759"/>
<evidence type="ECO:0000313" key="2">
    <source>
        <dbReference type="EMBL" id="CUG06349.1"/>
    </source>
</evidence>
<name>A0A0S4IT10_BODSA</name>
<dbReference type="Gene3D" id="3.60.130.10">
    <property type="entry name" value="Clavaminate synthase-like"/>
    <property type="match status" value="1"/>
</dbReference>
<dbReference type="Proteomes" id="UP000051952">
    <property type="component" value="Unassembled WGS sequence"/>
</dbReference>